<comment type="caution">
    <text evidence="1">The sequence shown here is derived from an EMBL/GenBank/DDBJ whole genome shotgun (WGS) entry which is preliminary data.</text>
</comment>
<evidence type="ECO:0000313" key="2">
    <source>
        <dbReference type="Proteomes" id="UP000293547"/>
    </source>
</evidence>
<sequence>MLDFSFSITTMFLLVGAAFSAVLPSTAKSDVIFAPFVPTFMPRSDALCLSRGNSTAPEPSSNSLSGFVEDAKYDSLALSALVPTGYALAMSNADCAFSSTKYMLYVQLNSYSPETCAELCNKYEGCDSFNIYIQRDPSVVPGPACPNPAPIFVTKCALYSEPEQLSSCTNFGQHVGPVDTNGEAFKIAMRGSNAYKKVSPVREVFVTVTKTETIFTGNQKDRRTLFEYPTPSEYDATTTVRIPKTTPEYVHAGPETVITPTGATTTTITLSGPVVTTTTTTTLDSPDPTTTATPTINHSGPMVTVTYAGPDTTVTVYGKRDIAAAQFKGKEEGEERWNAWTKEWRPAPHCCDITTTATRIGTRRPHHVLPSYVPRGVVEGGFVAVYPTPMTISSGLGTYTWVIAGPTETTTATFTHLMLPTTVEAGTYTASLTTTDRSKCPSATATDASEMIKDRPEPMKTITLDDSYTYTGPTDVPMKTITLLA</sequence>
<dbReference type="EMBL" id="PDWZ02000002">
    <property type="protein sequence ID" value="KAB2108318.1"/>
    <property type="molecule type" value="Genomic_DNA"/>
</dbReference>
<name>A0ACB6FV73_9PLEO</name>
<accession>A0ACB6FV73</accession>
<keyword evidence="2" id="KW-1185">Reference proteome</keyword>
<reference evidence="1 2" key="1">
    <citation type="journal article" date="2019" name="bioRxiv">
        <title>Genomics, evolutionary history and diagnostics of the Alternaria alternata species group including apple and Asian pear pathotypes.</title>
        <authorList>
            <person name="Armitage A.D."/>
            <person name="Cockerton H.M."/>
            <person name="Sreenivasaprasad S."/>
            <person name="Woodhall J.W."/>
            <person name="Lane C.R."/>
            <person name="Harrison R.J."/>
            <person name="Clarkson J.P."/>
        </authorList>
    </citation>
    <scope>NUCLEOTIDE SEQUENCE [LARGE SCALE GENOMIC DNA]</scope>
    <source>
        <strain evidence="1 2">FERA 650</strain>
    </source>
</reference>
<protein>
    <submittedName>
        <fullName evidence="1">Uncharacterized protein</fullName>
    </submittedName>
</protein>
<evidence type="ECO:0000313" key="1">
    <source>
        <dbReference type="EMBL" id="KAB2108318.1"/>
    </source>
</evidence>
<gene>
    <name evidence="1" type="ORF">AG0111_0g2736</name>
</gene>
<dbReference type="Proteomes" id="UP000293547">
    <property type="component" value="Unassembled WGS sequence"/>
</dbReference>
<organism evidence="1 2">
    <name type="scientific">Alternaria gaisen</name>
    <dbReference type="NCBI Taxonomy" id="167740"/>
    <lineage>
        <taxon>Eukaryota</taxon>
        <taxon>Fungi</taxon>
        <taxon>Dikarya</taxon>
        <taxon>Ascomycota</taxon>
        <taxon>Pezizomycotina</taxon>
        <taxon>Dothideomycetes</taxon>
        <taxon>Pleosporomycetidae</taxon>
        <taxon>Pleosporales</taxon>
        <taxon>Pleosporineae</taxon>
        <taxon>Pleosporaceae</taxon>
        <taxon>Alternaria</taxon>
        <taxon>Alternaria sect. Alternaria</taxon>
    </lineage>
</organism>
<proteinExistence type="predicted"/>